<evidence type="ECO:0000313" key="1">
    <source>
        <dbReference type="EMBL" id="MCV3288376.1"/>
    </source>
</evidence>
<gene>
    <name evidence="1" type="ORF">LZT28_08900</name>
</gene>
<sequence>MTVKHKFKFTERSKAELALLDKDVTDKLWLNFLKPILDGYTPPDELPGKYKPSWAARFLESPMRQAFVTHAREQNIHHYHFGYRIYTTGRDPEYSGDVSDGIIHTRIDNGDSEISHVILQTCIEHPSPFKYPFELTKDPALD</sequence>
<proteinExistence type="predicted"/>
<accession>A0AAW5RKX4</accession>
<dbReference type="AlphaFoldDB" id="A0AAW5RKX4"/>
<name>A0AAW5RKX4_AERME</name>
<protein>
    <submittedName>
        <fullName evidence="1">Uncharacterized protein</fullName>
    </submittedName>
</protein>
<reference evidence="1" key="1">
    <citation type="submission" date="2022-01" db="EMBL/GenBank/DDBJ databases">
        <title>Comparison of Fish pathogen Aeromonas spp.</title>
        <authorList>
            <person name="Dubey S."/>
            <person name="Sorum H."/>
            <person name="Munangandu H.M."/>
        </authorList>
    </citation>
    <scope>NUCLEOTIDE SEQUENCE</scope>
    <source>
        <strain evidence="1">SD/21-15</strain>
    </source>
</reference>
<evidence type="ECO:0000313" key="2">
    <source>
        <dbReference type="Proteomes" id="UP001208651"/>
    </source>
</evidence>
<organism evidence="1 2">
    <name type="scientific">Aeromonas media</name>
    <dbReference type="NCBI Taxonomy" id="651"/>
    <lineage>
        <taxon>Bacteria</taxon>
        <taxon>Pseudomonadati</taxon>
        <taxon>Pseudomonadota</taxon>
        <taxon>Gammaproteobacteria</taxon>
        <taxon>Aeromonadales</taxon>
        <taxon>Aeromonadaceae</taxon>
        <taxon>Aeromonas</taxon>
    </lineage>
</organism>
<comment type="caution">
    <text evidence="1">The sequence shown here is derived from an EMBL/GenBank/DDBJ whole genome shotgun (WGS) entry which is preliminary data.</text>
</comment>
<dbReference type="RefSeq" id="WP_263684911.1">
    <property type="nucleotide sequence ID" value="NZ_JAJVCY010000011.1"/>
</dbReference>
<dbReference type="Proteomes" id="UP001208651">
    <property type="component" value="Unassembled WGS sequence"/>
</dbReference>
<dbReference type="EMBL" id="JAJVCY010000011">
    <property type="protein sequence ID" value="MCV3288376.1"/>
    <property type="molecule type" value="Genomic_DNA"/>
</dbReference>